<feature type="compositionally biased region" description="Pro residues" evidence="1">
    <location>
        <begin position="656"/>
        <end position="681"/>
    </location>
</feature>
<dbReference type="CTD" id="25936"/>
<feature type="region of interest" description="Disordered" evidence="1">
    <location>
        <begin position="653"/>
        <end position="689"/>
    </location>
</feature>
<evidence type="ECO:0000313" key="3">
    <source>
        <dbReference type="RefSeq" id="XP_022828349.1"/>
    </source>
</evidence>
<dbReference type="InterPro" id="IPR026180">
    <property type="entry name" value="NSL1"/>
</dbReference>
<dbReference type="OrthoDB" id="6022640at2759"/>
<feature type="compositionally biased region" description="Low complexity" evidence="1">
    <location>
        <begin position="483"/>
        <end position="528"/>
    </location>
</feature>
<protein>
    <submittedName>
        <fullName evidence="3">KAT8 regulatory NSL complex subunit 1</fullName>
    </submittedName>
</protein>
<feature type="region of interest" description="Disordered" evidence="1">
    <location>
        <begin position="38"/>
        <end position="59"/>
    </location>
</feature>
<dbReference type="PANTHER" id="PTHR22443:SF18">
    <property type="entry name" value="NON-SPECIFIC LETHAL 1, ISOFORM M"/>
    <property type="match status" value="1"/>
</dbReference>
<feature type="compositionally biased region" description="Basic and acidic residues" evidence="1">
    <location>
        <begin position="757"/>
        <end position="772"/>
    </location>
</feature>
<reference evidence="3" key="1">
    <citation type="submission" date="2025-08" db="UniProtKB">
        <authorList>
            <consortium name="RefSeq"/>
        </authorList>
    </citation>
    <scope>IDENTIFICATION</scope>
    <source>
        <strain evidence="3">Ishihara</strain>
        <tissue evidence="3">Whole body</tissue>
    </source>
</reference>
<dbReference type="KEGG" id="sliu:111357776"/>
<feature type="compositionally biased region" description="Low complexity" evidence="1">
    <location>
        <begin position="733"/>
        <end position="742"/>
    </location>
</feature>
<feature type="region of interest" description="Disordered" evidence="1">
    <location>
        <begin position="482"/>
        <end position="576"/>
    </location>
</feature>
<gene>
    <name evidence="3" type="primary">LOC111357776</name>
</gene>
<accession>A0A9J7EHE0</accession>
<feature type="compositionally biased region" description="Basic and acidic residues" evidence="1">
    <location>
        <begin position="548"/>
        <end position="576"/>
    </location>
</feature>
<sequence>MAPALSIVSREPHIHDSNLFGEIERPLSQRRRALASVDNLAPHMDEDDMGPQNQPSLAKDSQEMEQILVDLGNSDLEQQGDLLQAIKTLETGGDTLSGGEALSTDDPEAIFPLSGFELAEPADSEGDAMEEKIKVMQLRLERRCSFLQRRLRILQARAIGKKVSEEASQSFEKCTRGVRKDSGGGRPVGLKTFLKTIETTSALQASAASRTVVGPKYYNPGTSKGDASKSASIGIPSGTLTGLEDTAGALRSHLSVVKHELDSDATLSSSGAESNDEAVTYNNPHQQQMPIEKRALWSWQRSRASIASRWCWLQAQVQELEYRIRQHNELHKQVREAKGRVEFEGEPAAYEGSLPGSELPDDHPSHETCARVRPLRRETFKKRKLLQMHNLHIATQKAARPSDIKCSCEQGLESCAVCTGRAEPTQPAPPFSTVPPRLRIAAVDPGFHPVLSDIKDMSPSLHLSALASRAWFRPRAGRAWRGAQHSAHAPHSSHSSHVPHASHASHASHAPQAASSSGRAHSSSTHTSKSLKRHPPRSKRGRPPLTKKVKERERDEETTSGHERPRGRSSTESRSWRRQSYDIDNIVIPQSVAANTRPQILTYKEIITPKWRVLEIPEAPLNNGVMKTNRQMSIESEVRFIYINDIIFNATAGPARPAPPAPSPPATPLHDPPPPRQPTPPQHETVRPYTPRQFPLADEQYQRMVACMPSGFHASRSATPSLPSPAPPDAPDSDSSSTLSPAEQSVFDGDDPDDAEWDPHAERAERRKSSFR</sequence>
<evidence type="ECO:0000313" key="2">
    <source>
        <dbReference type="Proteomes" id="UP000301870"/>
    </source>
</evidence>
<dbReference type="GO" id="GO:0044545">
    <property type="term" value="C:NSL complex"/>
    <property type="evidence" value="ECO:0007669"/>
    <property type="project" value="TreeGrafter"/>
</dbReference>
<organism evidence="2 3">
    <name type="scientific">Spodoptera litura</name>
    <name type="common">Asian cotton leafworm</name>
    <dbReference type="NCBI Taxonomy" id="69820"/>
    <lineage>
        <taxon>Eukaryota</taxon>
        <taxon>Metazoa</taxon>
        <taxon>Ecdysozoa</taxon>
        <taxon>Arthropoda</taxon>
        <taxon>Hexapoda</taxon>
        <taxon>Insecta</taxon>
        <taxon>Pterygota</taxon>
        <taxon>Neoptera</taxon>
        <taxon>Endopterygota</taxon>
        <taxon>Lepidoptera</taxon>
        <taxon>Glossata</taxon>
        <taxon>Ditrysia</taxon>
        <taxon>Noctuoidea</taxon>
        <taxon>Noctuidae</taxon>
        <taxon>Amphipyrinae</taxon>
        <taxon>Spodoptera</taxon>
    </lineage>
</organism>
<dbReference type="GO" id="GO:0035035">
    <property type="term" value="F:histone acetyltransferase binding"/>
    <property type="evidence" value="ECO:0007669"/>
    <property type="project" value="TreeGrafter"/>
</dbReference>
<dbReference type="PANTHER" id="PTHR22443">
    <property type="entry name" value="NON-SPECIFIC LETHAL 1, ISOFORM M"/>
    <property type="match status" value="1"/>
</dbReference>
<feature type="region of interest" description="Disordered" evidence="1">
    <location>
        <begin position="264"/>
        <end position="287"/>
    </location>
</feature>
<feature type="compositionally biased region" description="Basic residues" evidence="1">
    <location>
        <begin position="529"/>
        <end position="547"/>
    </location>
</feature>
<name>A0A9J7EHE0_SPOLT</name>
<dbReference type="AlphaFoldDB" id="A0A9J7EHE0"/>
<proteinExistence type="predicted"/>
<evidence type="ECO:0000256" key="1">
    <source>
        <dbReference type="SAM" id="MobiDB-lite"/>
    </source>
</evidence>
<dbReference type="RefSeq" id="XP_022828349.1">
    <property type="nucleotide sequence ID" value="XM_022972581.1"/>
</dbReference>
<dbReference type="Proteomes" id="UP000301870">
    <property type="component" value="Chromosome 25"/>
</dbReference>
<dbReference type="GeneID" id="111357776"/>
<feature type="region of interest" description="Disordered" evidence="1">
    <location>
        <begin position="712"/>
        <end position="772"/>
    </location>
</feature>
<keyword evidence="2" id="KW-1185">Reference proteome</keyword>